<proteinExistence type="predicted"/>
<name>A0A2P5B5Z5_TREOI</name>
<dbReference type="EMBL" id="JXTC01000598">
    <property type="protein sequence ID" value="PON44221.1"/>
    <property type="molecule type" value="Genomic_DNA"/>
</dbReference>
<sequence length="82" mass="9399">GTLEKPQCVAAYNKARSCASGRCSYTSRQKRARSYTLRLPYCLEAPLHPWDTFLSPFNEFRLPELLLSHNPMMETYPSLSEA</sequence>
<gene>
    <name evidence="1" type="ORF">TorRG33x02_331250</name>
</gene>
<dbReference type="Proteomes" id="UP000237000">
    <property type="component" value="Unassembled WGS sequence"/>
</dbReference>
<keyword evidence="2" id="KW-1185">Reference proteome</keyword>
<feature type="non-terminal residue" evidence="1">
    <location>
        <position position="1"/>
    </location>
</feature>
<dbReference type="AlphaFoldDB" id="A0A2P5B5Z5"/>
<protein>
    <submittedName>
        <fullName evidence="1">Uncharacterized protein</fullName>
    </submittedName>
</protein>
<dbReference type="InParanoid" id="A0A2P5B5Z5"/>
<accession>A0A2P5B5Z5</accession>
<organism evidence="1 2">
    <name type="scientific">Trema orientale</name>
    <name type="common">Charcoal tree</name>
    <name type="synonym">Celtis orientalis</name>
    <dbReference type="NCBI Taxonomy" id="63057"/>
    <lineage>
        <taxon>Eukaryota</taxon>
        <taxon>Viridiplantae</taxon>
        <taxon>Streptophyta</taxon>
        <taxon>Embryophyta</taxon>
        <taxon>Tracheophyta</taxon>
        <taxon>Spermatophyta</taxon>
        <taxon>Magnoliopsida</taxon>
        <taxon>eudicotyledons</taxon>
        <taxon>Gunneridae</taxon>
        <taxon>Pentapetalae</taxon>
        <taxon>rosids</taxon>
        <taxon>fabids</taxon>
        <taxon>Rosales</taxon>
        <taxon>Cannabaceae</taxon>
        <taxon>Trema</taxon>
    </lineage>
</organism>
<comment type="caution">
    <text evidence="1">The sequence shown here is derived from an EMBL/GenBank/DDBJ whole genome shotgun (WGS) entry which is preliminary data.</text>
</comment>
<reference evidence="2" key="1">
    <citation type="submission" date="2016-06" db="EMBL/GenBank/DDBJ databases">
        <title>Parallel loss of symbiosis genes in relatives of nitrogen-fixing non-legume Parasponia.</title>
        <authorList>
            <person name="Van Velzen R."/>
            <person name="Holmer R."/>
            <person name="Bu F."/>
            <person name="Rutten L."/>
            <person name="Van Zeijl A."/>
            <person name="Liu W."/>
            <person name="Santuari L."/>
            <person name="Cao Q."/>
            <person name="Sharma T."/>
            <person name="Shen D."/>
            <person name="Roswanjaya Y."/>
            <person name="Wardhani T."/>
            <person name="Kalhor M.S."/>
            <person name="Jansen J."/>
            <person name="Van den Hoogen J."/>
            <person name="Gungor B."/>
            <person name="Hartog M."/>
            <person name="Hontelez J."/>
            <person name="Verver J."/>
            <person name="Yang W.-C."/>
            <person name="Schijlen E."/>
            <person name="Repin R."/>
            <person name="Schilthuizen M."/>
            <person name="Schranz E."/>
            <person name="Heidstra R."/>
            <person name="Miyata K."/>
            <person name="Fedorova E."/>
            <person name="Kohlen W."/>
            <person name="Bisseling T."/>
            <person name="Smit S."/>
            <person name="Geurts R."/>
        </authorList>
    </citation>
    <scope>NUCLEOTIDE SEQUENCE [LARGE SCALE GENOMIC DNA]</scope>
    <source>
        <strain evidence="2">cv. RG33-2</strain>
    </source>
</reference>
<evidence type="ECO:0000313" key="2">
    <source>
        <dbReference type="Proteomes" id="UP000237000"/>
    </source>
</evidence>
<evidence type="ECO:0000313" key="1">
    <source>
        <dbReference type="EMBL" id="PON44221.1"/>
    </source>
</evidence>